<dbReference type="PANTHER" id="PTHR34504:SF4">
    <property type="entry name" value="ANTITOXIN HICB"/>
    <property type="match status" value="1"/>
</dbReference>
<dbReference type="RefSeq" id="WP_013706631.1">
    <property type="nucleotide sequence ID" value="NC_015388.1"/>
</dbReference>
<dbReference type="STRING" id="880072.Desac_1674"/>
<protein>
    <submittedName>
        <fullName evidence="2">Uncharacterized protein family UPF0150</fullName>
    </submittedName>
</protein>
<feature type="domain" description="HicB-like antitoxin of toxin-antitoxin system" evidence="1">
    <location>
        <begin position="5"/>
        <end position="60"/>
    </location>
</feature>
<evidence type="ECO:0000259" key="1">
    <source>
        <dbReference type="Pfam" id="PF15919"/>
    </source>
</evidence>
<sequence>MIFKVILKPDPEDGGFVMSCPALLGCHSQGDTEEEAIANIKDAISGCLEVLNQRAQAHVPVEDLTTDHFKESPYGCC</sequence>
<name>F2NJK9_DESAR</name>
<accession>F2NJK9</accession>
<dbReference type="InterPro" id="IPR035069">
    <property type="entry name" value="TTHA1013/TTHA0281-like"/>
</dbReference>
<dbReference type="KEGG" id="dao:Desac_1674"/>
<gene>
    <name evidence="2" type="ordered locus">Desac_1674</name>
</gene>
<dbReference type="PROSITE" id="PS51257">
    <property type="entry name" value="PROKAR_LIPOPROTEIN"/>
    <property type="match status" value="1"/>
</dbReference>
<dbReference type="EMBL" id="CP002629">
    <property type="protein sequence ID" value="AEB09521.1"/>
    <property type="molecule type" value="Genomic_DNA"/>
</dbReference>
<dbReference type="Proteomes" id="UP000000483">
    <property type="component" value="Chromosome"/>
</dbReference>
<dbReference type="HOGENOM" id="CLU_114047_2_0_7"/>
<organism evidence="2 3">
    <name type="scientific">Desulfobacca acetoxidans (strain ATCC 700848 / DSM 11109 / ASRB2)</name>
    <dbReference type="NCBI Taxonomy" id="880072"/>
    <lineage>
        <taxon>Bacteria</taxon>
        <taxon>Pseudomonadati</taxon>
        <taxon>Thermodesulfobacteriota</taxon>
        <taxon>Desulfobaccia</taxon>
        <taxon>Desulfobaccales</taxon>
        <taxon>Desulfobaccaceae</taxon>
        <taxon>Desulfobacca</taxon>
    </lineage>
</organism>
<dbReference type="eggNOG" id="COG1598">
    <property type="taxonomic scope" value="Bacteria"/>
</dbReference>
<evidence type="ECO:0000313" key="2">
    <source>
        <dbReference type="EMBL" id="AEB09521.1"/>
    </source>
</evidence>
<dbReference type="OrthoDB" id="9807959at2"/>
<keyword evidence="3" id="KW-1185">Reference proteome</keyword>
<dbReference type="AlphaFoldDB" id="F2NJK9"/>
<dbReference type="InterPro" id="IPR031807">
    <property type="entry name" value="HicB-like"/>
</dbReference>
<dbReference type="SUPFAM" id="SSF143100">
    <property type="entry name" value="TTHA1013/TTHA0281-like"/>
    <property type="match status" value="1"/>
</dbReference>
<dbReference type="Gene3D" id="3.30.160.250">
    <property type="match status" value="1"/>
</dbReference>
<reference evidence="2 3" key="1">
    <citation type="journal article" date="2011" name="Stand. Genomic Sci.">
        <title>Complete genome sequence of the acetate-degrading sulfate reducer Desulfobacca acetoxidans type strain (ASRB2).</title>
        <authorList>
            <person name="Goker M."/>
            <person name="Teshima H."/>
            <person name="Lapidus A."/>
            <person name="Nolan M."/>
            <person name="Lucas S."/>
            <person name="Hammon N."/>
            <person name="Deshpande S."/>
            <person name="Cheng J.F."/>
            <person name="Tapia R."/>
            <person name="Han C."/>
            <person name="Goodwin L."/>
            <person name="Pitluck S."/>
            <person name="Huntemann M."/>
            <person name="Liolios K."/>
            <person name="Ivanova N."/>
            <person name="Pagani I."/>
            <person name="Mavromatis K."/>
            <person name="Ovchinikova G."/>
            <person name="Pati A."/>
            <person name="Chen A."/>
            <person name="Palaniappan K."/>
            <person name="Land M."/>
            <person name="Hauser L."/>
            <person name="Brambilla E.M."/>
            <person name="Rohde M."/>
            <person name="Spring S."/>
            <person name="Detter J.C."/>
            <person name="Woyke T."/>
            <person name="Bristow J."/>
            <person name="Eisen J.A."/>
            <person name="Markowitz V."/>
            <person name="Hugenholtz P."/>
            <person name="Kyrpides N.C."/>
            <person name="Klenk H.P."/>
        </authorList>
    </citation>
    <scope>NUCLEOTIDE SEQUENCE [LARGE SCALE GENOMIC DNA]</scope>
    <source>
        <strain evidence="3">ATCC 700848 / DSM 11109 / ASRB2</strain>
    </source>
</reference>
<reference evidence="3" key="2">
    <citation type="submission" date="2011-03" db="EMBL/GenBank/DDBJ databases">
        <title>The complete genome of Desulfobacca acetoxidans DSM 11109.</title>
        <authorList>
            <consortium name="US DOE Joint Genome Institute (JGI-PGF)"/>
            <person name="Lucas S."/>
            <person name="Copeland A."/>
            <person name="Lapidus A."/>
            <person name="Bruce D."/>
            <person name="Goodwin L."/>
            <person name="Pitluck S."/>
            <person name="Peters L."/>
            <person name="Kyrpides N."/>
            <person name="Mavromatis K."/>
            <person name="Ivanova N."/>
            <person name="Ovchinnikova G."/>
            <person name="Teshima H."/>
            <person name="Detter J.C."/>
            <person name="Han C."/>
            <person name="Land M."/>
            <person name="Hauser L."/>
            <person name="Markowitz V."/>
            <person name="Cheng J.-F."/>
            <person name="Hugenholtz P."/>
            <person name="Woyke T."/>
            <person name="Wu D."/>
            <person name="Spring S."/>
            <person name="Schueler E."/>
            <person name="Brambilla E."/>
            <person name="Klenk H.-P."/>
            <person name="Eisen J.A."/>
        </authorList>
    </citation>
    <scope>NUCLEOTIDE SEQUENCE [LARGE SCALE GENOMIC DNA]</scope>
    <source>
        <strain evidence="3">ATCC 700848 / DSM 11109 / ASRB2</strain>
    </source>
</reference>
<dbReference type="PANTHER" id="PTHR34504">
    <property type="entry name" value="ANTITOXIN HICB"/>
    <property type="match status" value="1"/>
</dbReference>
<dbReference type="InterPro" id="IPR051404">
    <property type="entry name" value="TA_system_antitoxin"/>
</dbReference>
<proteinExistence type="predicted"/>
<evidence type="ECO:0000313" key="3">
    <source>
        <dbReference type="Proteomes" id="UP000000483"/>
    </source>
</evidence>
<dbReference type="Pfam" id="PF15919">
    <property type="entry name" value="HicB_lk_antitox"/>
    <property type="match status" value="1"/>
</dbReference>